<comment type="caution">
    <text evidence="1">The sequence shown here is derived from an EMBL/GenBank/DDBJ whole genome shotgun (WGS) entry which is preliminary data.</text>
</comment>
<accession>A0ACC3B3E9</accession>
<sequence>MTIPTKPDGTTIPDGPLFRRMVDNATERPSHVAISDKSLGIEADNMRIFADLLHMRNAIRQHEASADAYISVLMPINYEFVITILAVLASGQAFAPIRFGCTAEYAISLMRRSGSTCMVYGALEKNFAIEIEQLASAQGFPIQIIPFEGSTEPLPLHIGDLNIRLDTEKPTDPDSPGMLVYISGTTGEKPKRIMHNRRFLDRPGNLPPQAVFLMVVDPIQAISSFSILTIPLSTGCQLRFISRADGVAEIWEQFRNNRFISFTTIPDTWNEMA</sequence>
<organism evidence="1 2">
    <name type="scientific">Aspergillus melleus</name>
    <dbReference type="NCBI Taxonomy" id="138277"/>
    <lineage>
        <taxon>Eukaryota</taxon>
        <taxon>Fungi</taxon>
        <taxon>Dikarya</taxon>
        <taxon>Ascomycota</taxon>
        <taxon>Pezizomycotina</taxon>
        <taxon>Eurotiomycetes</taxon>
        <taxon>Eurotiomycetidae</taxon>
        <taxon>Eurotiales</taxon>
        <taxon>Aspergillaceae</taxon>
        <taxon>Aspergillus</taxon>
        <taxon>Aspergillus subgen. Circumdati</taxon>
    </lineage>
</organism>
<name>A0ACC3B3E9_9EURO</name>
<dbReference type="Proteomes" id="UP001177260">
    <property type="component" value="Unassembled WGS sequence"/>
</dbReference>
<evidence type="ECO:0000313" key="1">
    <source>
        <dbReference type="EMBL" id="KAK1144708.1"/>
    </source>
</evidence>
<gene>
    <name evidence="1" type="ORF">N8T08_005012</name>
</gene>
<keyword evidence="2" id="KW-1185">Reference proteome</keyword>
<evidence type="ECO:0000313" key="2">
    <source>
        <dbReference type="Proteomes" id="UP001177260"/>
    </source>
</evidence>
<proteinExistence type="predicted"/>
<reference evidence="1 2" key="1">
    <citation type="journal article" date="2023" name="ACS Omega">
        <title>Identification of the Neoaspergillic Acid Biosynthesis Gene Cluster by Establishing an In Vitro CRISPR-Ribonucleoprotein Genetic System in Aspergillus melleus.</title>
        <authorList>
            <person name="Yuan B."/>
            <person name="Grau M.F."/>
            <person name="Murata R.M."/>
            <person name="Torok T."/>
            <person name="Venkateswaran K."/>
            <person name="Stajich J.E."/>
            <person name="Wang C.C.C."/>
        </authorList>
    </citation>
    <scope>NUCLEOTIDE SEQUENCE [LARGE SCALE GENOMIC DNA]</scope>
    <source>
        <strain evidence="1 2">IMV 1140</strain>
    </source>
</reference>
<dbReference type="EMBL" id="JAOPJF010000029">
    <property type="protein sequence ID" value="KAK1144708.1"/>
    <property type="molecule type" value="Genomic_DNA"/>
</dbReference>
<protein>
    <submittedName>
        <fullName evidence="1">NRPS-like protein biosynthetic cluster</fullName>
    </submittedName>
</protein>